<organism evidence="2 3">
    <name type="scientific">Haloferula rosea</name>
    <dbReference type="NCBI Taxonomy" id="490093"/>
    <lineage>
        <taxon>Bacteria</taxon>
        <taxon>Pseudomonadati</taxon>
        <taxon>Verrucomicrobiota</taxon>
        <taxon>Verrucomicrobiia</taxon>
        <taxon>Verrucomicrobiales</taxon>
        <taxon>Verrucomicrobiaceae</taxon>
        <taxon>Haloferula</taxon>
    </lineage>
</organism>
<proteinExistence type="predicted"/>
<dbReference type="Proteomes" id="UP000658278">
    <property type="component" value="Unassembled WGS sequence"/>
</dbReference>
<feature type="non-terminal residue" evidence="2">
    <location>
        <position position="1"/>
    </location>
</feature>
<evidence type="ECO:0000313" key="2">
    <source>
        <dbReference type="EMBL" id="MBK1829093.1"/>
    </source>
</evidence>
<evidence type="ECO:0000313" key="3">
    <source>
        <dbReference type="Proteomes" id="UP000658278"/>
    </source>
</evidence>
<keyword evidence="3" id="KW-1185">Reference proteome</keyword>
<dbReference type="AlphaFoldDB" id="A0A934RGF9"/>
<dbReference type="RefSeq" id="WP_325100912.1">
    <property type="nucleotide sequence ID" value="NZ_JAENII010000067.1"/>
</dbReference>
<dbReference type="InterPro" id="IPR013597">
    <property type="entry name" value="Mat_intron_G2"/>
</dbReference>
<dbReference type="EMBL" id="JAENII010000067">
    <property type="protein sequence ID" value="MBK1829093.1"/>
    <property type="molecule type" value="Genomic_DNA"/>
</dbReference>
<evidence type="ECO:0000259" key="1">
    <source>
        <dbReference type="Pfam" id="PF08388"/>
    </source>
</evidence>
<sequence length="109" mass="13489">FCEGRLKLVVNRAKSRCTRLGFCEFLGYAMDLKGRLVWTGKALHRFKQRVREITRRNRGHRVQDIIDELRKYVLGWLNYYKLSCTYTVIERLAEWVRRRVRLYYWKQWK</sequence>
<dbReference type="Pfam" id="PF08388">
    <property type="entry name" value="GIIM"/>
    <property type="match status" value="1"/>
</dbReference>
<feature type="domain" description="Group II intron maturase-specific" evidence="1">
    <location>
        <begin position="44"/>
        <end position="109"/>
    </location>
</feature>
<feature type="non-terminal residue" evidence="2">
    <location>
        <position position="109"/>
    </location>
</feature>
<gene>
    <name evidence="2" type="ORF">JIN81_18830</name>
</gene>
<protein>
    <recommendedName>
        <fullName evidence="1">Group II intron maturase-specific domain-containing protein</fullName>
    </recommendedName>
</protein>
<comment type="caution">
    <text evidence="2">The sequence shown here is derived from an EMBL/GenBank/DDBJ whole genome shotgun (WGS) entry which is preliminary data.</text>
</comment>
<reference evidence="2" key="1">
    <citation type="submission" date="2021-01" db="EMBL/GenBank/DDBJ databases">
        <title>Modified the classification status of verrucomicrobia.</title>
        <authorList>
            <person name="Feng X."/>
        </authorList>
    </citation>
    <scope>NUCLEOTIDE SEQUENCE</scope>
    <source>
        <strain evidence="2">KCTC 22201</strain>
    </source>
</reference>
<accession>A0A934RGF9</accession>
<name>A0A934RGF9_9BACT</name>